<dbReference type="Proteomes" id="UP000008827">
    <property type="component" value="Chromosome 18"/>
</dbReference>
<dbReference type="EMBL" id="CM000851">
    <property type="protein sequence ID" value="KRG99724.1"/>
    <property type="molecule type" value="Genomic_DNA"/>
</dbReference>
<evidence type="ECO:0000313" key="2">
    <source>
        <dbReference type="EnsemblPlants" id="KRG99724"/>
    </source>
</evidence>
<reference evidence="1 2" key="1">
    <citation type="journal article" date="2010" name="Nature">
        <title>Genome sequence of the palaeopolyploid soybean.</title>
        <authorList>
            <person name="Schmutz J."/>
            <person name="Cannon S.B."/>
            <person name="Schlueter J."/>
            <person name="Ma J."/>
            <person name="Mitros T."/>
            <person name="Nelson W."/>
            <person name="Hyten D.L."/>
            <person name="Song Q."/>
            <person name="Thelen J.J."/>
            <person name="Cheng J."/>
            <person name="Xu D."/>
            <person name="Hellsten U."/>
            <person name="May G.D."/>
            <person name="Yu Y."/>
            <person name="Sakurai T."/>
            <person name="Umezawa T."/>
            <person name="Bhattacharyya M.K."/>
            <person name="Sandhu D."/>
            <person name="Valliyodan B."/>
            <person name="Lindquist E."/>
            <person name="Peto M."/>
            <person name="Grant D."/>
            <person name="Shu S."/>
            <person name="Goodstein D."/>
            <person name="Barry K."/>
            <person name="Futrell-Griggs M."/>
            <person name="Abernathy B."/>
            <person name="Du J."/>
            <person name="Tian Z."/>
            <person name="Zhu L."/>
            <person name="Gill N."/>
            <person name="Joshi T."/>
            <person name="Libault M."/>
            <person name="Sethuraman A."/>
            <person name="Zhang X.-C."/>
            <person name="Shinozaki K."/>
            <person name="Nguyen H.T."/>
            <person name="Wing R.A."/>
            <person name="Cregan P."/>
            <person name="Specht J."/>
            <person name="Grimwood J."/>
            <person name="Rokhsar D."/>
            <person name="Stacey G."/>
            <person name="Shoemaker R.C."/>
            <person name="Jackson S.A."/>
        </authorList>
    </citation>
    <scope>NUCLEOTIDE SEQUENCE [LARGE SCALE GENOMIC DNA]</scope>
    <source>
        <strain evidence="2">cv. Williams 82</strain>
        <tissue evidence="1">Callus</tissue>
    </source>
</reference>
<evidence type="ECO:0000313" key="1">
    <source>
        <dbReference type="EMBL" id="KRG99724.1"/>
    </source>
</evidence>
<dbReference type="Gramene" id="KRG99724">
    <property type="protein sequence ID" value="KRG99724"/>
    <property type="gene ID" value="GLYMA_18G166500"/>
</dbReference>
<dbReference type="EnsemblPlants" id="KRG99724">
    <property type="protein sequence ID" value="KRG99724"/>
    <property type="gene ID" value="GLYMA_18G166500"/>
</dbReference>
<gene>
    <name evidence="1" type="ORF">GLYMA_18G166500</name>
</gene>
<dbReference type="AlphaFoldDB" id="A0A0R0F0P3"/>
<name>A0A0R0F0P3_SOYBN</name>
<organism evidence="1">
    <name type="scientific">Glycine max</name>
    <name type="common">Soybean</name>
    <name type="synonym">Glycine hispida</name>
    <dbReference type="NCBI Taxonomy" id="3847"/>
    <lineage>
        <taxon>Eukaryota</taxon>
        <taxon>Viridiplantae</taxon>
        <taxon>Streptophyta</taxon>
        <taxon>Embryophyta</taxon>
        <taxon>Tracheophyta</taxon>
        <taxon>Spermatophyta</taxon>
        <taxon>Magnoliopsida</taxon>
        <taxon>eudicotyledons</taxon>
        <taxon>Gunneridae</taxon>
        <taxon>Pentapetalae</taxon>
        <taxon>rosids</taxon>
        <taxon>fabids</taxon>
        <taxon>Fabales</taxon>
        <taxon>Fabaceae</taxon>
        <taxon>Papilionoideae</taxon>
        <taxon>50 kb inversion clade</taxon>
        <taxon>NPAAA clade</taxon>
        <taxon>indigoferoid/millettioid clade</taxon>
        <taxon>Phaseoleae</taxon>
        <taxon>Glycine</taxon>
        <taxon>Glycine subgen. Soja</taxon>
    </lineage>
</organism>
<accession>A0A0R0F0P3</accession>
<evidence type="ECO:0000313" key="3">
    <source>
        <dbReference type="Proteomes" id="UP000008827"/>
    </source>
</evidence>
<reference evidence="2" key="2">
    <citation type="submission" date="2018-02" db="UniProtKB">
        <authorList>
            <consortium name="EnsemblPlants"/>
        </authorList>
    </citation>
    <scope>IDENTIFICATION</scope>
    <source>
        <strain evidence="2">Williams 82</strain>
    </source>
</reference>
<reference evidence="1" key="3">
    <citation type="submission" date="2018-07" db="EMBL/GenBank/DDBJ databases">
        <title>WGS assembly of Glycine max.</title>
        <authorList>
            <person name="Schmutz J."/>
            <person name="Cannon S."/>
            <person name="Schlueter J."/>
            <person name="Ma J."/>
            <person name="Mitros T."/>
            <person name="Nelson W."/>
            <person name="Hyten D."/>
            <person name="Song Q."/>
            <person name="Thelen J."/>
            <person name="Cheng J."/>
            <person name="Xu D."/>
            <person name="Hellsten U."/>
            <person name="May G."/>
            <person name="Yu Y."/>
            <person name="Sakurai T."/>
            <person name="Umezawa T."/>
            <person name="Bhattacharyya M."/>
            <person name="Sandhu D."/>
            <person name="Valliyodan B."/>
            <person name="Lindquist E."/>
            <person name="Peto M."/>
            <person name="Grant D."/>
            <person name="Shu S."/>
            <person name="Goodstein D."/>
            <person name="Barry K."/>
            <person name="Futrell-Griggs M."/>
            <person name="Abernathy B."/>
            <person name="Du J."/>
            <person name="Tian Z."/>
            <person name="Zhu L."/>
            <person name="Gill N."/>
            <person name="Joshi T."/>
            <person name="Libault M."/>
            <person name="Sethuraman A."/>
            <person name="Zhang X."/>
            <person name="Shinozaki K."/>
            <person name="Nguyen H."/>
            <person name="Wing R."/>
            <person name="Cregan P."/>
            <person name="Specht J."/>
            <person name="Grimwood J."/>
            <person name="Rokhsar D."/>
            <person name="Stacey G."/>
            <person name="Shoemaker R."/>
            <person name="Jackson S."/>
        </authorList>
    </citation>
    <scope>NUCLEOTIDE SEQUENCE</scope>
    <source>
        <tissue evidence="1">Callus</tissue>
    </source>
</reference>
<protein>
    <submittedName>
        <fullName evidence="1 2">Uncharacterized protein</fullName>
    </submittedName>
</protein>
<keyword evidence="3" id="KW-1185">Reference proteome</keyword>
<sequence>MCHLLRCLPHHHVRVTLAIFVKNWMVDLMVDQIPNLKDMGTKCAMQNFGRPKLHDR</sequence>
<dbReference type="InParanoid" id="A0A0R0F0P3"/>
<proteinExistence type="predicted"/>